<feature type="repeat" description="PPR" evidence="2">
    <location>
        <begin position="413"/>
        <end position="447"/>
    </location>
</feature>
<feature type="repeat" description="PPR" evidence="2">
    <location>
        <begin position="162"/>
        <end position="196"/>
    </location>
</feature>
<dbReference type="OrthoDB" id="185373at2759"/>
<dbReference type="Pfam" id="PF13041">
    <property type="entry name" value="PPR_2"/>
    <property type="match status" value="4"/>
</dbReference>
<feature type="repeat" description="PPR" evidence="2">
    <location>
        <begin position="92"/>
        <end position="126"/>
    </location>
</feature>
<evidence type="ECO:0000256" key="3">
    <source>
        <dbReference type="SAM" id="MobiDB-lite"/>
    </source>
</evidence>
<evidence type="ECO:0000313" key="6">
    <source>
        <dbReference type="RefSeq" id="XP_030543062.1"/>
    </source>
</evidence>
<feature type="repeat" description="PPR" evidence="2">
    <location>
        <begin position="198"/>
        <end position="232"/>
    </location>
</feature>
<evidence type="ECO:0000256" key="1">
    <source>
        <dbReference type="ARBA" id="ARBA00022737"/>
    </source>
</evidence>
<evidence type="ECO:0000313" key="4">
    <source>
        <dbReference type="Proteomes" id="UP000827889"/>
    </source>
</evidence>
<dbReference type="KEGG" id="rarg:115750052"/>
<dbReference type="SUPFAM" id="SSF81901">
    <property type="entry name" value="HCP-like"/>
    <property type="match status" value="1"/>
</dbReference>
<dbReference type="PANTHER" id="PTHR47931:SF1">
    <property type="entry name" value="PPR CONTAINING PLANT-LIKE PROTEIN"/>
    <property type="match status" value="1"/>
</dbReference>
<feature type="repeat" description="PPR" evidence="2">
    <location>
        <begin position="378"/>
        <end position="412"/>
    </location>
</feature>
<dbReference type="PANTHER" id="PTHR47931">
    <property type="entry name" value="OS01G0228400 PROTEIN"/>
    <property type="match status" value="1"/>
</dbReference>
<dbReference type="InterPro" id="IPR002885">
    <property type="entry name" value="PPR_rpt"/>
</dbReference>
<feature type="repeat" description="PPR" evidence="2">
    <location>
        <begin position="343"/>
        <end position="377"/>
    </location>
</feature>
<feature type="region of interest" description="Disordered" evidence="3">
    <location>
        <begin position="1"/>
        <end position="25"/>
    </location>
</feature>
<name>A0A8B8Q7H7_9MYRT</name>
<keyword evidence="4" id="KW-1185">Reference proteome</keyword>
<accession>A0A8B8Q7H7</accession>
<dbReference type="Proteomes" id="UP000827889">
    <property type="component" value="Chromosome 4"/>
</dbReference>
<dbReference type="GeneID" id="115750052"/>
<evidence type="ECO:0000256" key="2">
    <source>
        <dbReference type="PROSITE-ProRule" id="PRU00708"/>
    </source>
</evidence>
<proteinExistence type="predicted"/>
<gene>
    <name evidence="5 6 7" type="primary">LOC115750052</name>
</gene>
<feature type="repeat" description="PPR" evidence="2">
    <location>
        <begin position="448"/>
        <end position="482"/>
    </location>
</feature>
<evidence type="ECO:0000313" key="5">
    <source>
        <dbReference type="RefSeq" id="XP_030543061.1"/>
    </source>
</evidence>
<feature type="repeat" description="PPR" evidence="2">
    <location>
        <begin position="268"/>
        <end position="302"/>
    </location>
</feature>
<dbReference type="PROSITE" id="PS51375">
    <property type="entry name" value="PPR"/>
    <property type="match status" value="10"/>
</dbReference>
<dbReference type="RefSeq" id="XP_030543062.1">
    <property type="nucleotide sequence ID" value="XM_030687202.1"/>
</dbReference>
<protein>
    <submittedName>
        <fullName evidence="5 6">Pentatricopeptide repeat-containing protein At5g25630 isoform X1</fullName>
    </submittedName>
</protein>
<dbReference type="InterPro" id="IPR011990">
    <property type="entry name" value="TPR-like_helical_dom_sf"/>
</dbReference>
<dbReference type="NCBIfam" id="TIGR00756">
    <property type="entry name" value="PPR"/>
    <property type="match status" value="8"/>
</dbReference>
<evidence type="ECO:0000313" key="7">
    <source>
        <dbReference type="RefSeq" id="XP_048133109.1"/>
    </source>
</evidence>
<feature type="repeat" description="PPR" evidence="2">
    <location>
        <begin position="127"/>
        <end position="161"/>
    </location>
</feature>
<dbReference type="Gene3D" id="1.25.40.10">
    <property type="entry name" value="Tetratricopeptide repeat domain"/>
    <property type="match status" value="4"/>
</dbReference>
<sequence length="628" mass="70738">MEKSSRHGALPLFINEDNVGPSSTKKAPVQELLTKKSEGPQNETCCLDCKNKNSCRTVCSRTKRMNILIERGKPQEAESIFRNLIAGGHIPSLISYTTLLAAFTIQKRFDSIHSIIMQVEENGMKPDSIFFNAVINAFSESGSMDEAMEAFRKMRASGIRPTTSTYNTLVKGFGIAGKPEESMKLLDQMSQEGKVKPNIRTYNVLIRTWCSKKNITEAWNVVNKMVASDMQPDAVTYNTIATSYSQNEETEKAEDLILEMQKNNVEPNERTCGIIISGYCKEGKMKKALSFVYRMKDLGMHPNLILFNSLVRGFVEIMDRDGVDEMESFQVLKLMNEFGVKPDVVTYSTIMNAWSTAGYMDKCEEIFDNMVKAGIQPDAHAYSILAKGYVRAKETEKAEELLMAMIHSGFRPNVVFFTTIISGWCSDGDMDRATRVFDCMCEYGICPNLKTFETLIWGYGEAKQPWKSEDILQIMEEFDVRPEKSTFLLVAEAWRATGLSKEAKRILGTFKSRKLAEARKSEEEKPEENLERIYQRQNDGAQNSHILQIPGIVGSDRVRTVAAMKKSRMRSREKEALFEGTLFAMRSMYLSSTCKFGSRLPIICQKQSQGGIGAGAQISQPCTVVFLN</sequence>
<dbReference type="RefSeq" id="XP_030543061.1">
    <property type="nucleotide sequence ID" value="XM_030687201.1"/>
</dbReference>
<keyword evidence="1" id="KW-0677">Repeat</keyword>
<dbReference type="RefSeq" id="XP_048133109.1">
    <property type="nucleotide sequence ID" value="XM_048277152.1"/>
</dbReference>
<dbReference type="AlphaFoldDB" id="A0A8B8Q7H7"/>
<reference evidence="5 6" key="1">
    <citation type="submission" date="2025-04" db="UniProtKB">
        <authorList>
            <consortium name="RefSeq"/>
        </authorList>
    </citation>
    <scope>IDENTIFICATION</scope>
    <source>
        <tissue evidence="7">Leaf</tissue>
    </source>
</reference>
<dbReference type="Pfam" id="PF12854">
    <property type="entry name" value="PPR_1"/>
    <property type="match status" value="1"/>
</dbReference>
<organism evidence="4 6">
    <name type="scientific">Rhodamnia argentea</name>
    <dbReference type="NCBI Taxonomy" id="178133"/>
    <lineage>
        <taxon>Eukaryota</taxon>
        <taxon>Viridiplantae</taxon>
        <taxon>Streptophyta</taxon>
        <taxon>Embryophyta</taxon>
        <taxon>Tracheophyta</taxon>
        <taxon>Spermatophyta</taxon>
        <taxon>Magnoliopsida</taxon>
        <taxon>eudicotyledons</taxon>
        <taxon>Gunneridae</taxon>
        <taxon>Pentapetalae</taxon>
        <taxon>rosids</taxon>
        <taxon>malvids</taxon>
        <taxon>Myrtales</taxon>
        <taxon>Myrtaceae</taxon>
        <taxon>Myrtoideae</taxon>
        <taxon>Myrteae</taxon>
        <taxon>Australasian group</taxon>
        <taxon>Rhodamnia</taxon>
    </lineage>
</organism>
<feature type="repeat" description="PPR" evidence="2">
    <location>
        <begin position="233"/>
        <end position="267"/>
    </location>
</feature>